<dbReference type="PANTHER" id="PTHR33238">
    <property type="entry name" value="IRON (METAL) DEPENDENT REPRESSOR, DTXR FAMILY"/>
    <property type="match status" value="1"/>
</dbReference>
<dbReference type="GO" id="GO:0003700">
    <property type="term" value="F:DNA-binding transcription factor activity"/>
    <property type="evidence" value="ECO:0007669"/>
    <property type="project" value="InterPro"/>
</dbReference>
<dbReference type="InterPro" id="IPR022687">
    <property type="entry name" value="HTH_DTXR"/>
</dbReference>
<evidence type="ECO:0000256" key="4">
    <source>
        <dbReference type="ARBA" id="ARBA00022386"/>
    </source>
</evidence>
<comment type="similarity">
    <text evidence="2">Belongs to the DtxR/MntR family.</text>
</comment>
<dbReference type="SMART" id="SM00899">
    <property type="entry name" value="FeoA"/>
    <property type="match status" value="1"/>
</dbReference>
<dbReference type="SUPFAM" id="SSF50037">
    <property type="entry name" value="C-terminal domain of transcriptional repressors"/>
    <property type="match status" value="1"/>
</dbReference>
<protein>
    <recommendedName>
        <fullName evidence="4">Transcriptional regulator MntR</fullName>
    </recommendedName>
    <alternativeName>
        <fullName evidence="14">Manganese transport regulator</fullName>
    </alternativeName>
</protein>
<keyword evidence="9" id="KW-0238">DNA-binding</keyword>
<dbReference type="GO" id="GO:0005737">
    <property type="term" value="C:cytoplasm"/>
    <property type="evidence" value="ECO:0007669"/>
    <property type="project" value="UniProtKB-SubCell"/>
</dbReference>
<keyword evidence="6" id="KW-0678">Repressor</keyword>
<gene>
    <name evidence="16" type="ORF">HYZ11_01425</name>
</gene>
<dbReference type="InterPro" id="IPR022689">
    <property type="entry name" value="Iron_dep_repressor"/>
</dbReference>
<dbReference type="InterPro" id="IPR001367">
    <property type="entry name" value="Fe_dep_repressor"/>
</dbReference>
<dbReference type="Gene3D" id="1.10.10.10">
    <property type="entry name" value="Winged helix-like DNA-binding domain superfamily/Winged helix DNA-binding domain"/>
    <property type="match status" value="1"/>
</dbReference>
<sequence>MVERLSKHVEDYLKNIYKLQAESAPVSTKSIAERMNLSPASVTSMTQKLHQMELLDYTPYKGVTLTARGEKVALEIIRHHRLLELYLNQKMGMEWHKVDAEAEELEHVLSEELEAAMDHALDYPTLDPHGDPIPAKDGTMVSAEEEVLTDIPPGRATRVTRVLQDDAEVLRRLGQLGFYPEAALEVRRQDPLAGTVTVILGGKSVTIGREIALRIFAAK</sequence>
<dbReference type="InterPro" id="IPR036390">
    <property type="entry name" value="WH_DNA-bd_sf"/>
</dbReference>
<dbReference type="EMBL" id="JACPUR010000001">
    <property type="protein sequence ID" value="MBI3126250.1"/>
    <property type="molecule type" value="Genomic_DNA"/>
</dbReference>
<keyword evidence="10" id="KW-0010">Activator</keyword>
<evidence type="ECO:0000256" key="14">
    <source>
        <dbReference type="ARBA" id="ARBA00032593"/>
    </source>
</evidence>
<dbReference type="InterPro" id="IPR036421">
    <property type="entry name" value="Fe_dep_repressor_sf"/>
</dbReference>
<keyword evidence="11" id="KW-0804">Transcription</keyword>
<evidence type="ECO:0000256" key="5">
    <source>
        <dbReference type="ARBA" id="ARBA00022490"/>
    </source>
</evidence>
<evidence type="ECO:0000256" key="7">
    <source>
        <dbReference type="ARBA" id="ARBA00023004"/>
    </source>
</evidence>
<dbReference type="Proteomes" id="UP000782312">
    <property type="component" value="Unassembled WGS sequence"/>
</dbReference>
<dbReference type="InterPro" id="IPR038157">
    <property type="entry name" value="FeoA_core_dom"/>
</dbReference>
<dbReference type="Gene3D" id="1.10.60.10">
    <property type="entry name" value="Iron dependent repressor, metal binding and dimerisation domain"/>
    <property type="match status" value="1"/>
</dbReference>
<comment type="caution">
    <text evidence="16">The sequence shown here is derived from an EMBL/GenBank/DDBJ whole genome shotgun (WGS) entry which is preliminary data.</text>
</comment>
<dbReference type="InterPro" id="IPR036388">
    <property type="entry name" value="WH-like_DNA-bd_sf"/>
</dbReference>
<evidence type="ECO:0000256" key="1">
    <source>
        <dbReference type="ARBA" id="ARBA00004496"/>
    </source>
</evidence>
<keyword evidence="5" id="KW-0963">Cytoplasm</keyword>
<accession>A0A932ML62</accession>
<evidence type="ECO:0000259" key="15">
    <source>
        <dbReference type="PROSITE" id="PS50944"/>
    </source>
</evidence>
<comment type="subunit">
    <text evidence="3">Homodimer.</text>
</comment>
<evidence type="ECO:0000256" key="2">
    <source>
        <dbReference type="ARBA" id="ARBA00007871"/>
    </source>
</evidence>
<name>A0A932ML62_UNCTE</name>
<dbReference type="InterPro" id="IPR007167">
    <property type="entry name" value="Fe-transptr_FeoA-like"/>
</dbReference>
<dbReference type="InterPro" id="IPR050536">
    <property type="entry name" value="DtxR_MntR_Metal-Reg"/>
</dbReference>
<dbReference type="InterPro" id="IPR008988">
    <property type="entry name" value="Transcriptional_repressor_C"/>
</dbReference>
<evidence type="ECO:0000256" key="9">
    <source>
        <dbReference type="ARBA" id="ARBA00023125"/>
    </source>
</evidence>
<dbReference type="PANTHER" id="PTHR33238:SF11">
    <property type="entry name" value="TRANSCRIPTIONAL REGULATOR MNTR"/>
    <property type="match status" value="1"/>
</dbReference>
<comment type="function">
    <text evidence="13">In the presence of manganese, represses expression of mntH and mntS. Up-regulates expression of mntP.</text>
</comment>
<dbReference type="Pfam" id="PF02742">
    <property type="entry name" value="Fe_dep_repr_C"/>
    <property type="match status" value="1"/>
</dbReference>
<evidence type="ECO:0000256" key="11">
    <source>
        <dbReference type="ARBA" id="ARBA00023163"/>
    </source>
</evidence>
<evidence type="ECO:0000256" key="12">
    <source>
        <dbReference type="ARBA" id="ARBA00023211"/>
    </source>
</evidence>
<dbReference type="PROSITE" id="PS50944">
    <property type="entry name" value="HTH_DTXR"/>
    <property type="match status" value="1"/>
</dbReference>
<keyword evidence="12" id="KW-0464">Manganese</keyword>
<dbReference type="SMART" id="SM00529">
    <property type="entry name" value="HTH_DTXR"/>
    <property type="match status" value="1"/>
</dbReference>
<organism evidence="16 17">
    <name type="scientific">Tectimicrobiota bacterium</name>
    <dbReference type="NCBI Taxonomy" id="2528274"/>
    <lineage>
        <taxon>Bacteria</taxon>
        <taxon>Pseudomonadati</taxon>
        <taxon>Nitrospinota/Tectimicrobiota group</taxon>
        <taxon>Candidatus Tectimicrobiota</taxon>
    </lineage>
</organism>
<reference evidence="16" key="1">
    <citation type="submission" date="2020-07" db="EMBL/GenBank/DDBJ databases">
        <title>Huge and variable diversity of episymbiotic CPR bacteria and DPANN archaea in groundwater ecosystems.</title>
        <authorList>
            <person name="He C.Y."/>
            <person name="Keren R."/>
            <person name="Whittaker M."/>
            <person name="Farag I.F."/>
            <person name="Doudna J."/>
            <person name="Cate J.H.D."/>
            <person name="Banfield J.F."/>
        </authorList>
    </citation>
    <scope>NUCLEOTIDE SEQUENCE</scope>
    <source>
        <strain evidence="16">NC_groundwater_763_Ag_S-0.2um_68_21</strain>
    </source>
</reference>
<proteinExistence type="inferred from homology"/>
<dbReference type="Pfam" id="PF01325">
    <property type="entry name" value="Fe_dep_repress"/>
    <property type="match status" value="1"/>
</dbReference>
<dbReference type="GO" id="GO:0046914">
    <property type="term" value="F:transition metal ion binding"/>
    <property type="evidence" value="ECO:0007669"/>
    <property type="project" value="InterPro"/>
</dbReference>
<dbReference type="SUPFAM" id="SSF47979">
    <property type="entry name" value="Iron-dependent repressor protein, dimerization domain"/>
    <property type="match status" value="1"/>
</dbReference>
<feature type="domain" description="HTH dtxR-type" evidence="15">
    <location>
        <begin position="1"/>
        <end position="66"/>
    </location>
</feature>
<evidence type="ECO:0000256" key="10">
    <source>
        <dbReference type="ARBA" id="ARBA00023159"/>
    </source>
</evidence>
<evidence type="ECO:0000256" key="3">
    <source>
        <dbReference type="ARBA" id="ARBA00011738"/>
    </source>
</evidence>
<dbReference type="GO" id="GO:0003677">
    <property type="term" value="F:DNA binding"/>
    <property type="evidence" value="ECO:0007669"/>
    <property type="project" value="UniProtKB-KW"/>
</dbReference>
<keyword evidence="7" id="KW-0408">Iron</keyword>
<dbReference type="GO" id="GO:0046983">
    <property type="term" value="F:protein dimerization activity"/>
    <property type="evidence" value="ECO:0007669"/>
    <property type="project" value="InterPro"/>
</dbReference>
<dbReference type="Gene3D" id="2.30.30.90">
    <property type="match status" value="1"/>
</dbReference>
<evidence type="ECO:0000313" key="17">
    <source>
        <dbReference type="Proteomes" id="UP000782312"/>
    </source>
</evidence>
<evidence type="ECO:0000313" key="16">
    <source>
        <dbReference type="EMBL" id="MBI3126250.1"/>
    </source>
</evidence>
<evidence type="ECO:0000256" key="6">
    <source>
        <dbReference type="ARBA" id="ARBA00022491"/>
    </source>
</evidence>
<comment type="subcellular location">
    <subcellularLocation>
        <location evidence="1">Cytoplasm</location>
    </subcellularLocation>
</comment>
<dbReference type="AlphaFoldDB" id="A0A932ML62"/>
<evidence type="ECO:0000256" key="8">
    <source>
        <dbReference type="ARBA" id="ARBA00023015"/>
    </source>
</evidence>
<keyword evidence="8" id="KW-0805">Transcription regulation</keyword>
<dbReference type="Pfam" id="PF04023">
    <property type="entry name" value="FeoA"/>
    <property type="match status" value="1"/>
</dbReference>
<evidence type="ECO:0000256" key="13">
    <source>
        <dbReference type="ARBA" id="ARBA00025185"/>
    </source>
</evidence>
<dbReference type="SUPFAM" id="SSF46785">
    <property type="entry name" value="Winged helix' DNA-binding domain"/>
    <property type="match status" value="1"/>
</dbReference>